<feature type="domain" description="ABC transporter" evidence="9">
    <location>
        <begin position="5"/>
        <end position="246"/>
    </location>
</feature>
<keyword evidence="4" id="KW-1003">Cell membrane</keyword>
<dbReference type="EMBL" id="BLLH01000003">
    <property type="protein sequence ID" value="GFH40476.1"/>
    <property type="molecule type" value="Genomic_DNA"/>
</dbReference>
<dbReference type="GO" id="GO:0043190">
    <property type="term" value="C:ATP-binding cassette (ABC) transporter complex"/>
    <property type="evidence" value="ECO:0007669"/>
    <property type="project" value="TreeGrafter"/>
</dbReference>
<dbReference type="InterPro" id="IPR015856">
    <property type="entry name" value="ABC_transpr_CbiO/EcfA_su"/>
</dbReference>
<dbReference type="Pfam" id="PF00005">
    <property type="entry name" value="ABC_tran"/>
    <property type="match status" value="1"/>
</dbReference>
<evidence type="ECO:0000256" key="4">
    <source>
        <dbReference type="ARBA" id="ARBA00022475"/>
    </source>
</evidence>
<dbReference type="FunFam" id="3.40.50.300:FF:000224">
    <property type="entry name" value="Energy-coupling factor transporter ATP-binding protein EcfA"/>
    <property type="match status" value="1"/>
</dbReference>
<dbReference type="InterPro" id="IPR050095">
    <property type="entry name" value="ECF_ABC_transporter_ATP-bd"/>
</dbReference>
<evidence type="ECO:0000256" key="8">
    <source>
        <dbReference type="ARBA" id="ARBA00023136"/>
    </source>
</evidence>
<evidence type="ECO:0000256" key="6">
    <source>
        <dbReference type="ARBA" id="ARBA00022840"/>
    </source>
</evidence>
<dbReference type="Proteomes" id="UP000475928">
    <property type="component" value="Unassembled WGS sequence"/>
</dbReference>
<keyword evidence="3" id="KW-0813">Transport</keyword>
<keyword evidence="11" id="KW-1185">Reference proteome</keyword>
<name>A0A6A0B6A0_9LACT</name>
<evidence type="ECO:0000256" key="7">
    <source>
        <dbReference type="ARBA" id="ARBA00022967"/>
    </source>
</evidence>
<reference evidence="10 11" key="1">
    <citation type="submission" date="2020-02" db="EMBL/GenBank/DDBJ databases">
        <title>Draft genome sequence of Lactococcus sp. Hs20B0-1.</title>
        <authorList>
            <person name="Noda S."/>
            <person name="Yuki M."/>
            <person name="Ohkuma M."/>
        </authorList>
    </citation>
    <scope>NUCLEOTIDE SEQUENCE [LARGE SCALE GENOMIC DNA]</scope>
    <source>
        <strain evidence="10 11">Hs20B0-1</strain>
    </source>
</reference>
<dbReference type="PROSITE" id="PS50893">
    <property type="entry name" value="ABC_TRANSPORTER_2"/>
    <property type="match status" value="1"/>
</dbReference>
<dbReference type="GO" id="GO:0042626">
    <property type="term" value="F:ATPase-coupled transmembrane transporter activity"/>
    <property type="evidence" value="ECO:0007669"/>
    <property type="project" value="UniProtKB-ARBA"/>
</dbReference>
<dbReference type="PANTHER" id="PTHR43553">
    <property type="entry name" value="HEAVY METAL TRANSPORTER"/>
    <property type="match status" value="1"/>
</dbReference>
<dbReference type="RefSeq" id="WP_172356035.1">
    <property type="nucleotide sequence ID" value="NZ_BLLH01000003.1"/>
</dbReference>
<keyword evidence="6 10" id="KW-0067">ATP-binding</keyword>
<comment type="caution">
    <text evidence="10">The sequence shown here is derived from an EMBL/GenBank/DDBJ whole genome shotgun (WGS) entry which is preliminary data.</text>
</comment>
<dbReference type="SUPFAM" id="SSF52540">
    <property type="entry name" value="P-loop containing nucleoside triphosphate hydrolases"/>
    <property type="match status" value="1"/>
</dbReference>
<evidence type="ECO:0000259" key="9">
    <source>
        <dbReference type="PROSITE" id="PS50893"/>
    </source>
</evidence>
<dbReference type="GO" id="GO:0016887">
    <property type="term" value="F:ATP hydrolysis activity"/>
    <property type="evidence" value="ECO:0007669"/>
    <property type="project" value="InterPro"/>
</dbReference>
<protein>
    <submittedName>
        <fullName evidence="10">ABC transporter ATP-binding protein</fullName>
    </submittedName>
</protein>
<dbReference type="InterPro" id="IPR027417">
    <property type="entry name" value="P-loop_NTPase"/>
</dbReference>
<dbReference type="InterPro" id="IPR003593">
    <property type="entry name" value="AAA+_ATPase"/>
</dbReference>
<accession>A0A6A0B6A0</accession>
<dbReference type="InterPro" id="IPR003439">
    <property type="entry name" value="ABC_transporter-like_ATP-bd"/>
</dbReference>
<evidence type="ECO:0000256" key="5">
    <source>
        <dbReference type="ARBA" id="ARBA00022741"/>
    </source>
</evidence>
<proteinExistence type="inferred from homology"/>
<dbReference type="AlphaFoldDB" id="A0A6A0B6A0"/>
<evidence type="ECO:0000313" key="11">
    <source>
        <dbReference type="Proteomes" id="UP000475928"/>
    </source>
</evidence>
<comment type="subcellular location">
    <subcellularLocation>
        <location evidence="1">Cell membrane</location>
        <topology evidence="1">Peripheral membrane protein</topology>
    </subcellularLocation>
</comment>
<keyword evidence="5" id="KW-0547">Nucleotide-binding</keyword>
<evidence type="ECO:0000256" key="2">
    <source>
        <dbReference type="ARBA" id="ARBA00005417"/>
    </source>
</evidence>
<gene>
    <name evidence="10" type="ORF">Hs20B_08740</name>
</gene>
<evidence type="ECO:0000313" key="10">
    <source>
        <dbReference type="EMBL" id="GFH40476.1"/>
    </source>
</evidence>
<sequence>MSRIIDVKNLKYRYPKTDKIVLDNLTFSVEKGEFIGIIGANSAGKSTLGQALIGLVPHFYKGTYAGEVTVNGINVLSASVAEISEHVGMVFQNPFTQVTGAKTTVFDEVAFGLENLGLPRAEIFGQVETALKTLGIWEFRDKNPFELSGGQMQRMAIASVIAMNPEVLILDEPTSQLDPEGSEQVFEACERLQAQGMTIIMLGQKMDKIARFVDKMMLIDNGKIIDFNTAEVIFSRDDLEALGVDSPPVTILAKKMNKKKANGYFPVTLEELEALL</sequence>
<evidence type="ECO:0000256" key="1">
    <source>
        <dbReference type="ARBA" id="ARBA00004202"/>
    </source>
</evidence>
<dbReference type="PANTHER" id="PTHR43553:SF26">
    <property type="entry name" value="ABC TRANSPORTER ATP-BINDING PROTEIN BC_2655-RELATED"/>
    <property type="match status" value="1"/>
</dbReference>
<dbReference type="PROSITE" id="PS00211">
    <property type="entry name" value="ABC_TRANSPORTER_1"/>
    <property type="match status" value="1"/>
</dbReference>
<dbReference type="SMART" id="SM00382">
    <property type="entry name" value="AAA"/>
    <property type="match status" value="1"/>
</dbReference>
<dbReference type="GO" id="GO:0005524">
    <property type="term" value="F:ATP binding"/>
    <property type="evidence" value="ECO:0007669"/>
    <property type="project" value="UniProtKB-KW"/>
</dbReference>
<keyword evidence="8" id="KW-0472">Membrane</keyword>
<dbReference type="Gene3D" id="3.40.50.300">
    <property type="entry name" value="P-loop containing nucleotide triphosphate hydrolases"/>
    <property type="match status" value="1"/>
</dbReference>
<comment type="similarity">
    <text evidence="2">Belongs to the ABC transporter superfamily.</text>
</comment>
<organism evidence="10 11">
    <name type="scientific">Pseudolactococcus insecticola</name>
    <dbReference type="NCBI Taxonomy" id="2709158"/>
    <lineage>
        <taxon>Bacteria</taxon>
        <taxon>Bacillati</taxon>
        <taxon>Bacillota</taxon>
        <taxon>Bacilli</taxon>
        <taxon>Lactobacillales</taxon>
        <taxon>Streptococcaceae</taxon>
        <taxon>Pseudolactococcus</taxon>
    </lineage>
</organism>
<dbReference type="InterPro" id="IPR017871">
    <property type="entry name" value="ABC_transporter-like_CS"/>
</dbReference>
<keyword evidence="7" id="KW-1278">Translocase</keyword>
<dbReference type="CDD" id="cd03225">
    <property type="entry name" value="ABC_cobalt_CbiO_domain1"/>
    <property type="match status" value="1"/>
</dbReference>
<evidence type="ECO:0000256" key="3">
    <source>
        <dbReference type="ARBA" id="ARBA00022448"/>
    </source>
</evidence>